<gene>
    <name evidence="2" type="ORF">SAMN05444145_105193</name>
</gene>
<organism evidence="2 3">
    <name type="scientific">Alistipes timonensis JC136</name>
    <dbReference type="NCBI Taxonomy" id="1033731"/>
    <lineage>
        <taxon>Bacteria</taxon>
        <taxon>Pseudomonadati</taxon>
        <taxon>Bacteroidota</taxon>
        <taxon>Bacteroidia</taxon>
        <taxon>Bacteroidales</taxon>
        <taxon>Rikenellaceae</taxon>
        <taxon>Alistipes</taxon>
    </lineage>
</organism>
<evidence type="ECO:0000313" key="3">
    <source>
        <dbReference type="Proteomes" id="UP000183253"/>
    </source>
</evidence>
<protein>
    <submittedName>
        <fullName evidence="2">Uncharacterized ACR, YkgG family COG1556</fullName>
    </submittedName>
</protein>
<name>A0A1H4D8W7_9BACT</name>
<dbReference type="PANTHER" id="PTHR36179:SF2">
    <property type="entry name" value="LUD DOMAIN-CONTAINING PROTEIN"/>
    <property type="match status" value="1"/>
</dbReference>
<proteinExistence type="predicted"/>
<dbReference type="InterPro" id="IPR003741">
    <property type="entry name" value="LUD_dom"/>
</dbReference>
<dbReference type="PANTHER" id="PTHR36179">
    <property type="entry name" value="LUD_DOM DOMAIN-CONTAINING PROTEIN"/>
    <property type="match status" value="1"/>
</dbReference>
<sequence>MAKESMEKLEACAAALRRHHFDAVAVGSTAEAFDVMKAAAEACRPRLASFGDSMTMRATGILEWLAGNDEVTLLDGFDASKPYAERLEIRRQALMSDLFVTGVNAVTEAGTLHWLDKVGNRIAPVAFGPRKVIIVAGRNKVVADRDAAEERIRRIAAPQNIARHPGFRTPCAKTGVCSDCNSQDRVCNTRMEMLRCWPDNRVLVVLIDEDLGL</sequence>
<keyword evidence="3" id="KW-1185">Reference proteome</keyword>
<dbReference type="STRING" id="1033731.SAMN05444145_105193"/>
<dbReference type="AlphaFoldDB" id="A0A1H4D8W7"/>
<dbReference type="Pfam" id="PF02589">
    <property type="entry name" value="LUD_dom"/>
    <property type="match status" value="1"/>
</dbReference>
<dbReference type="OrthoDB" id="9809147at2"/>
<accession>A0A1H4D8W7</accession>
<feature type="domain" description="LUD" evidence="1">
    <location>
        <begin position="11"/>
        <end position="207"/>
    </location>
</feature>
<evidence type="ECO:0000313" key="2">
    <source>
        <dbReference type="EMBL" id="SEA69154.1"/>
    </source>
</evidence>
<reference evidence="2 3" key="1">
    <citation type="submission" date="2016-10" db="EMBL/GenBank/DDBJ databases">
        <authorList>
            <person name="de Groot N.N."/>
        </authorList>
    </citation>
    <scope>NUCLEOTIDE SEQUENCE [LARGE SCALE GENOMIC DNA]</scope>
    <source>
        <strain evidence="2 3">DSM 25383</strain>
    </source>
</reference>
<dbReference type="Proteomes" id="UP000183253">
    <property type="component" value="Unassembled WGS sequence"/>
</dbReference>
<evidence type="ECO:0000259" key="1">
    <source>
        <dbReference type="Pfam" id="PF02589"/>
    </source>
</evidence>
<dbReference type="EMBL" id="FNRI01000005">
    <property type="protein sequence ID" value="SEA69154.1"/>
    <property type="molecule type" value="Genomic_DNA"/>
</dbReference>